<dbReference type="InterPro" id="IPR041465">
    <property type="entry name" value="SfsA_N"/>
</dbReference>
<keyword evidence="4" id="KW-1185">Reference proteome</keyword>
<evidence type="ECO:0000259" key="2">
    <source>
        <dbReference type="Pfam" id="PF17746"/>
    </source>
</evidence>
<dbReference type="RefSeq" id="WP_186870801.1">
    <property type="nucleotide sequence ID" value="NZ_JACOOL010000012.1"/>
</dbReference>
<dbReference type="PANTHER" id="PTHR30545:SF2">
    <property type="entry name" value="SUGAR FERMENTATION STIMULATION PROTEIN A"/>
    <property type="match status" value="1"/>
</dbReference>
<dbReference type="Gene3D" id="2.40.50.580">
    <property type="match status" value="1"/>
</dbReference>
<dbReference type="Gene3D" id="3.40.1350.60">
    <property type="match status" value="1"/>
</dbReference>
<dbReference type="Proteomes" id="UP000637359">
    <property type="component" value="Unassembled WGS sequence"/>
</dbReference>
<dbReference type="Pfam" id="PF17746">
    <property type="entry name" value="SfsA_N"/>
    <property type="match status" value="1"/>
</dbReference>
<gene>
    <name evidence="3" type="ORF">H8S33_14970</name>
</gene>
<dbReference type="CDD" id="cd22359">
    <property type="entry name" value="SfsA-like_bacterial"/>
    <property type="match status" value="1"/>
</dbReference>
<feature type="domain" description="Sugar fermentation stimulation protein C-terminal" evidence="1">
    <location>
        <begin position="80"/>
        <end position="137"/>
    </location>
</feature>
<sequence length="138" mass="15809">MQYGTVITGVLHRKVNRFIAEVIIDGVMEHVHIKNTSRLKELLVPGAEVVMELSTNPNRKTKFSLIAVWKYSRLVNIDSQAPNRIVLEAIRKGRMKELGKVDVLKREVSYGASRFDFYYEKGSEKGFIEVKGVTLEER</sequence>
<dbReference type="GO" id="GO:0003677">
    <property type="term" value="F:DNA binding"/>
    <property type="evidence" value="ECO:0007669"/>
    <property type="project" value="InterPro"/>
</dbReference>
<evidence type="ECO:0000313" key="3">
    <source>
        <dbReference type="EMBL" id="MBC5638097.1"/>
    </source>
</evidence>
<feature type="domain" description="SfsA N-terminal OB" evidence="2">
    <location>
        <begin position="13"/>
        <end position="77"/>
    </location>
</feature>
<protein>
    <submittedName>
        <fullName evidence="3">DNA/RNA nuclease SfsA</fullName>
    </submittedName>
</protein>
<accession>A0A923L7Q8</accession>
<dbReference type="EMBL" id="JACOOL010000012">
    <property type="protein sequence ID" value="MBC5638097.1"/>
    <property type="molecule type" value="Genomic_DNA"/>
</dbReference>
<proteinExistence type="predicted"/>
<reference evidence="3" key="1">
    <citation type="submission" date="2020-08" db="EMBL/GenBank/DDBJ databases">
        <title>Genome public.</title>
        <authorList>
            <person name="Liu C."/>
            <person name="Sun Q."/>
        </authorList>
    </citation>
    <scope>NUCLEOTIDE SEQUENCE</scope>
    <source>
        <strain evidence="3">BX22</strain>
    </source>
</reference>
<dbReference type="AlphaFoldDB" id="A0A923L7Q8"/>
<name>A0A923L7Q8_9BACI</name>
<comment type="caution">
    <text evidence="3">The sequence shown here is derived from an EMBL/GenBank/DDBJ whole genome shotgun (WGS) entry which is preliminary data.</text>
</comment>
<dbReference type="InterPro" id="IPR040452">
    <property type="entry name" value="SfsA_C"/>
</dbReference>
<evidence type="ECO:0000313" key="4">
    <source>
        <dbReference type="Proteomes" id="UP000637359"/>
    </source>
</evidence>
<dbReference type="InterPro" id="IPR005224">
    <property type="entry name" value="SfsA"/>
</dbReference>
<evidence type="ECO:0000259" key="1">
    <source>
        <dbReference type="Pfam" id="PF03749"/>
    </source>
</evidence>
<dbReference type="Pfam" id="PF03749">
    <property type="entry name" value="SfsA"/>
    <property type="match status" value="1"/>
</dbReference>
<organism evidence="3 4">
    <name type="scientific">Ornithinibacillus hominis</name>
    <dbReference type="NCBI Taxonomy" id="2763055"/>
    <lineage>
        <taxon>Bacteria</taxon>
        <taxon>Bacillati</taxon>
        <taxon>Bacillota</taxon>
        <taxon>Bacilli</taxon>
        <taxon>Bacillales</taxon>
        <taxon>Bacillaceae</taxon>
        <taxon>Ornithinibacillus</taxon>
    </lineage>
</organism>
<dbReference type="PANTHER" id="PTHR30545">
    <property type="entry name" value="SUGAR FERMENTATION STIMULATION PROTEIN A"/>
    <property type="match status" value="1"/>
</dbReference>